<evidence type="ECO:0000256" key="2">
    <source>
        <dbReference type="ARBA" id="ARBA00022679"/>
    </source>
</evidence>
<dbReference type="Proteomes" id="UP000634011">
    <property type="component" value="Unassembled WGS sequence"/>
</dbReference>
<evidence type="ECO:0000256" key="1">
    <source>
        <dbReference type="ARBA" id="ARBA00001210"/>
    </source>
</evidence>
<comment type="similarity">
    <text evidence="5">Belongs to the CitG/MdcB family.</text>
</comment>
<dbReference type="GO" id="GO:0016757">
    <property type="term" value="F:glycosyltransferase activity"/>
    <property type="evidence" value="ECO:0007669"/>
    <property type="project" value="UniProtKB-KW"/>
</dbReference>
<dbReference type="InterPro" id="IPR017555">
    <property type="entry name" value="TriPribosyl-deP-CoA_syn"/>
</dbReference>
<comment type="caution">
    <text evidence="6">The sequence shown here is derived from an EMBL/GenBank/DDBJ whole genome shotgun (WGS) entry which is preliminary data.</text>
</comment>
<reference evidence="6" key="1">
    <citation type="submission" date="2020-08" db="EMBL/GenBank/DDBJ databases">
        <title>Novel species isolated from subtropical streams in China.</title>
        <authorList>
            <person name="Lu H."/>
        </authorList>
    </citation>
    <scope>NUCLEOTIDE SEQUENCE</scope>
    <source>
        <strain evidence="6">KACC 12607</strain>
    </source>
</reference>
<dbReference type="GO" id="GO:0051191">
    <property type="term" value="P:prosthetic group biosynthetic process"/>
    <property type="evidence" value="ECO:0007669"/>
    <property type="project" value="TreeGrafter"/>
</dbReference>
<dbReference type="NCBIfam" id="TIGR03132">
    <property type="entry name" value="malonate_mdcB"/>
    <property type="match status" value="1"/>
</dbReference>
<evidence type="ECO:0000256" key="4">
    <source>
        <dbReference type="ARBA" id="ARBA00022840"/>
    </source>
</evidence>
<comment type="catalytic activity">
    <reaction evidence="1 5">
        <text>3'-dephospho-CoA + ATP = 2'-(5''-triphospho-alpha-D-ribosyl)-3'-dephospho-CoA + adenine</text>
        <dbReference type="Rhea" id="RHEA:15117"/>
        <dbReference type="ChEBI" id="CHEBI:16708"/>
        <dbReference type="ChEBI" id="CHEBI:30616"/>
        <dbReference type="ChEBI" id="CHEBI:57328"/>
        <dbReference type="ChEBI" id="CHEBI:61378"/>
        <dbReference type="EC" id="2.4.2.52"/>
    </reaction>
</comment>
<name>A0A923KRF1_9BURK</name>
<organism evidence="6 7">
    <name type="scientific">Undibacterium jejuense</name>
    <dbReference type="NCBI Taxonomy" id="1344949"/>
    <lineage>
        <taxon>Bacteria</taxon>
        <taxon>Pseudomonadati</taxon>
        <taxon>Pseudomonadota</taxon>
        <taxon>Betaproteobacteria</taxon>
        <taxon>Burkholderiales</taxon>
        <taxon>Oxalobacteraceae</taxon>
        <taxon>Undibacterium</taxon>
    </lineage>
</organism>
<dbReference type="HAMAP" id="MF_01883">
    <property type="entry name" value="MdcB"/>
    <property type="match status" value="1"/>
</dbReference>
<evidence type="ECO:0000256" key="3">
    <source>
        <dbReference type="ARBA" id="ARBA00022741"/>
    </source>
</evidence>
<dbReference type="Gene3D" id="1.10.4200.10">
    <property type="entry name" value="Triphosphoribosyl-dephospho-CoA protein"/>
    <property type="match status" value="1"/>
</dbReference>
<dbReference type="PANTHER" id="PTHR30201:SF2">
    <property type="entry name" value="2-(5''-TRIPHOSPHORIBOSYL)-3'-DEPHOSPHOCOENZYME-A SYNTHASE"/>
    <property type="match status" value="1"/>
</dbReference>
<dbReference type="AlphaFoldDB" id="A0A923KRF1"/>
<dbReference type="GO" id="GO:0005524">
    <property type="term" value="F:ATP binding"/>
    <property type="evidence" value="ECO:0007669"/>
    <property type="project" value="UniProtKB-KW"/>
</dbReference>
<dbReference type="Pfam" id="PF01874">
    <property type="entry name" value="CitG"/>
    <property type="match status" value="1"/>
</dbReference>
<evidence type="ECO:0000256" key="5">
    <source>
        <dbReference type="HAMAP-Rule" id="MF_01883"/>
    </source>
</evidence>
<keyword evidence="4 5" id="KW-0067">ATP-binding</keyword>
<dbReference type="PANTHER" id="PTHR30201">
    <property type="entry name" value="TRIPHOSPHORIBOSYL-DEPHOSPHO-COA SYNTHASE"/>
    <property type="match status" value="1"/>
</dbReference>
<keyword evidence="6" id="KW-0328">Glycosyltransferase</keyword>
<evidence type="ECO:0000313" key="7">
    <source>
        <dbReference type="Proteomes" id="UP000634011"/>
    </source>
</evidence>
<keyword evidence="2 5" id="KW-0808">Transferase</keyword>
<sequence>MQNFFLPASELQHHHALSCKAPVTADISALAKPIAIMALRSLYAELVLYPKPGLVSLRDNGSHTDMTATTFFRSLFSLRHYFLAMANAGIGDGDFQTLKNLGIVAEQQMLRATHGVNTHRGAIFCLGLLCAAAGRCLSQGVALRAQNIRAALLEHWGAELLAHSNAALKLIANQQTKSHGLQVAQNYAISGAREEAAAGFPSVFELALPRLMQSLDQGRSQTEAQIDSLFALMAHMHDTNLYYRGGVAAAEFSRQSARAFLAAGGTEQTDWLAQAEHCHREFVQRRFSPGGAADLLAASWFIYQVQQMPLPPAYA</sequence>
<dbReference type="GO" id="GO:0046917">
    <property type="term" value="F:triphosphoribosyl-dephospho-CoA synthase activity"/>
    <property type="evidence" value="ECO:0007669"/>
    <property type="project" value="UniProtKB-UniRule"/>
</dbReference>
<keyword evidence="3 5" id="KW-0547">Nucleotide-binding</keyword>
<dbReference type="RefSeq" id="WP_186913895.1">
    <property type="nucleotide sequence ID" value="NZ_JACOFV010000019.1"/>
</dbReference>
<dbReference type="InterPro" id="IPR002736">
    <property type="entry name" value="CitG"/>
</dbReference>
<gene>
    <name evidence="5 6" type="primary">mdcB</name>
    <name evidence="6" type="ORF">H8K32_17735</name>
</gene>
<keyword evidence="7" id="KW-1185">Reference proteome</keyword>
<dbReference type="EMBL" id="JACOFV010000019">
    <property type="protein sequence ID" value="MBC3863951.1"/>
    <property type="molecule type" value="Genomic_DNA"/>
</dbReference>
<dbReference type="EC" id="2.4.2.52" evidence="5"/>
<proteinExistence type="inferred from homology"/>
<protein>
    <recommendedName>
        <fullName evidence="5">Probable 2-(5''-triphosphoribosyl)-3'-dephosphocoenzyme-A synthase</fullName>
        <shortName evidence="5">2-(5''-triphosphoribosyl)-3'-dephospho-CoA synthase</shortName>
        <ecNumber evidence="5">2.4.2.52</ecNumber>
    </recommendedName>
</protein>
<evidence type="ECO:0000313" key="6">
    <source>
        <dbReference type="EMBL" id="MBC3863951.1"/>
    </source>
</evidence>
<comment type="function">
    <text evidence="5">Involved in the formation of 2-(5''-phosphoribosyl)-3'-dephosphocoenzyme-A, the prosthetic group of the acyl-carrier protein of the malonate decarboxylase.</text>
</comment>
<accession>A0A923KRF1</accession>